<protein>
    <recommendedName>
        <fullName evidence="6">Glycoside hydrolase family 95 protein</fullName>
    </recommendedName>
</protein>
<gene>
    <name evidence="4" type="ORF">GCM10008018_18080</name>
</gene>
<dbReference type="InterPro" id="IPR008928">
    <property type="entry name" value="6-hairpin_glycosidase_sf"/>
</dbReference>
<dbReference type="InterPro" id="IPR054363">
    <property type="entry name" value="GH95_cat"/>
</dbReference>
<accession>A0ABQ2BSM9</accession>
<evidence type="ECO:0000313" key="5">
    <source>
        <dbReference type="Proteomes" id="UP000615455"/>
    </source>
</evidence>
<proteinExistence type="predicted"/>
<dbReference type="PANTHER" id="PTHR31084">
    <property type="entry name" value="ALPHA-L-FUCOSIDASE 2"/>
    <property type="match status" value="1"/>
</dbReference>
<evidence type="ECO:0000313" key="4">
    <source>
        <dbReference type="EMBL" id="GGI46635.1"/>
    </source>
</evidence>
<evidence type="ECO:0000259" key="2">
    <source>
        <dbReference type="Pfam" id="PF21307"/>
    </source>
</evidence>
<dbReference type="InterPro" id="IPR049053">
    <property type="entry name" value="AFCA-like_C"/>
</dbReference>
<dbReference type="PIRSF" id="PIRSF007663">
    <property type="entry name" value="UCP007663"/>
    <property type="match status" value="1"/>
</dbReference>
<dbReference type="SUPFAM" id="SSF48208">
    <property type="entry name" value="Six-hairpin glycosidases"/>
    <property type="match status" value="1"/>
</dbReference>
<evidence type="ECO:0008006" key="6">
    <source>
        <dbReference type="Google" id="ProtNLM"/>
    </source>
</evidence>
<dbReference type="Gene3D" id="2.60.40.1180">
    <property type="entry name" value="Golgi alpha-mannosidase II"/>
    <property type="match status" value="1"/>
</dbReference>
<dbReference type="PANTHER" id="PTHR31084:SF0">
    <property type="entry name" value="ALPHA-L-FUCOSIDASE 2"/>
    <property type="match status" value="1"/>
</dbReference>
<dbReference type="Pfam" id="PF21307">
    <property type="entry name" value="Glyco_hydro_95_C"/>
    <property type="match status" value="1"/>
</dbReference>
<comment type="caution">
    <text evidence="4">The sequence shown here is derived from an EMBL/GenBank/DDBJ whole genome shotgun (WGS) entry which is preliminary data.</text>
</comment>
<dbReference type="Proteomes" id="UP000615455">
    <property type="component" value="Unassembled WGS sequence"/>
</dbReference>
<dbReference type="EMBL" id="BMHE01000006">
    <property type="protein sequence ID" value="GGI46635.1"/>
    <property type="molecule type" value="Genomic_DNA"/>
</dbReference>
<organism evidence="4 5">
    <name type="scientific">Paenibacillus marchantiophytorum</name>
    <dbReference type="NCBI Taxonomy" id="1619310"/>
    <lineage>
        <taxon>Bacteria</taxon>
        <taxon>Bacillati</taxon>
        <taxon>Bacillota</taxon>
        <taxon>Bacilli</taxon>
        <taxon>Bacillales</taxon>
        <taxon>Paenibacillaceae</taxon>
        <taxon>Paenibacillus</taxon>
    </lineage>
</organism>
<evidence type="ECO:0000259" key="3">
    <source>
        <dbReference type="Pfam" id="PF22124"/>
    </source>
</evidence>
<name>A0ABQ2BSM9_9BACL</name>
<dbReference type="InterPro" id="IPR016518">
    <property type="entry name" value="Alpha-L-fucosidase"/>
</dbReference>
<dbReference type="InterPro" id="IPR013780">
    <property type="entry name" value="Glyco_hydro_b"/>
</dbReference>
<feature type="domain" description="Glycosyl hydrolase family 95 catalytic" evidence="3">
    <location>
        <begin position="279"/>
        <end position="692"/>
    </location>
</feature>
<dbReference type="RefSeq" id="WP_189010481.1">
    <property type="nucleotide sequence ID" value="NZ_BMHE01000006.1"/>
</dbReference>
<dbReference type="Pfam" id="PF22124">
    <property type="entry name" value="Glyco_hydro_95_cat"/>
    <property type="match status" value="1"/>
</dbReference>
<reference evidence="5" key="1">
    <citation type="journal article" date="2019" name="Int. J. Syst. Evol. Microbiol.">
        <title>The Global Catalogue of Microorganisms (GCM) 10K type strain sequencing project: providing services to taxonomists for standard genome sequencing and annotation.</title>
        <authorList>
            <consortium name="The Broad Institute Genomics Platform"/>
            <consortium name="The Broad Institute Genome Sequencing Center for Infectious Disease"/>
            <person name="Wu L."/>
            <person name="Ma J."/>
        </authorList>
    </citation>
    <scope>NUCLEOTIDE SEQUENCE [LARGE SCALE GENOMIC DNA]</scope>
    <source>
        <strain evidence="5">CGMCC 1.15043</strain>
    </source>
</reference>
<dbReference type="Pfam" id="PF14498">
    <property type="entry name" value="Glyco_hyd_65N_2"/>
    <property type="match status" value="1"/>
</dbReference>
<evidence type="ECO:0000259" key="1">
    <source>
        <dbReference type="Pfam" id="PF14498"/>
    </source>
</evidence>
<sequence length="791" mass="88113">MELRYDKPAYAWTEALPLGNSRLGAMVFGGVETEHLQLNEETLWSGGPGNRHNPKAIQVLPEVRKLLHDGHYSQANLLAKDMMGPYTQSYLPLGDLFISMEHGNLHQSYSRTLDLAEGIAKVAYRIGRVQYQREMFISHPDQVIVIRLTADSPGKLFLQAKLQSPLRYETASDESDWIINGYAPERVDPSYYDTDQPVVYGDPATTDTTKFQARLTAVHEDGRLFIDSAGVHIHGATTVTLFVSAATSFQGYDRSPGLAGKDPSLTAKQALTQAAQLTYAALRARHVEDYQRLYNRVELNLGPTISPASMPTNHRITAYGAQDAGLVELLFQYGRYLMIASSRPGSQPANLQGIWNKETRPPWSSNWTLNINAQMNYWPAESCNLAECHEPFLDLIERLSVNGQETARLHYGINGWTVHHNTDIWCQTAPVGDYGHGDPVWALWPMGGVWLSQHLWEHYAFGGDRDFLRERAYPVMKGAALFCLEWLIEDEHGTLITSPSTSPEHKFVTPEGLAGISTASTMDMALIWDLLTNCLEASAILQDDEDFHQRIAEVRNRLSPMQIGQYGQLQEWSQDFQDEDVHHRHVSHLFGVFPGRQLTEAETPAFFAAARQSLERRGDGGTGWSLGWKIALWARFGDGNRALGLITNLLQLVEGDEENYHVGGVYANLFDAHPPFQIDGNFALTAGIAEMLMQSYQGYLHLLPALPDAWHTGSVKGLRARGGFEVNLIWVNGQVTHVDILSNLGGLCRLRSSSLLQVNGSDGNVIQSVTKNGIMEFPTVSGGRYVIVDKE</sequence>
<keyword evidence="5" id="KW-1185">Reference proteome</keyword>
<dbReference type="Gene3D" id="2.70.98.50">
    <property type="entry name" value="putative glycoside hydrolase family protein from bacillus halodurans"/>
    <property type="match status" value="1"/>
</dbReference>
<dbReference type="InterPro" id="IPR027414">
    <property type="entry name" value="GH95_N_dom"/>
</dbReference>
<feature type="domain" description="Glycosyl hydrolase family 95 N-terminal" evidence="1">
    <location>
        <begin position="3"/>
        <end position="251"/>
    </location>
</feature>
<feature type="domain" description="Alpha fucosidase A-like C-terminal" evidence="2">
    <location>
        <begin position="694"/>
        <end position="787"/>
    </location>
</feature>